<dbReference type="SUPFAM" id="SSF52540">
    <property type="entry name" value="P-loop containing nucleoside triphosphate hydrolases"/>
    <property type="match status" value="2"/>
</dbReference>
<accession>D5ED58</accession>
<dbReference type="OrthoDB" id="9801441at2"/>
<dbReference type="PANTHER" id="PTHR42855">
    <property type="entry name" value="ABC TRANSPORTER ATP-BINDING SUBUNIT"/>
    <property type="match status" value="1"/>
</dbReference>
<reference evidence="6 7" key="1">
    <citation type="journal article" date="2010" name="Stand. Genomic Sci.">
        <title>Complete genome sequence of Aminobacterium colombiense type strain (ALA-1).</title>
        <authorList>
            <person name="Chertkov O."/>
            <person name="Sikorski J."/>
            <person name="Brambilla E."/>
            <person name="Lapidus A."/>
            <person name="Copeland A."/>
            <person name="Glavina Del Rio T."/>
            <person name="Nolan M."/>
            <person name="Lucas S."/>
            <person name="Tice H."/>
            <person name="Cheng J.F."/>
            <person name="Han C."/>
            <person name="Detter J.C."/>
            <person name="Bruce D."/>
            <person name="Tapia R."/>
            <person name="Goodwin L."/>
            <person name="Pitluck S."/>
            <person name="Liolios K."/>
            <person name="Ivanova N."/>
            <person name="Mavromatis K."/>
            <person name="Ovchinnikova G."/>
            <person name="Pati A."/>
            <person name="Chen A."/>
            <person name="Palaniappan K."/>
            <person name="Land M."/>
            <person name="Hauser L."/>
            <person name="Chang Y.J."/>
            <person name="Jeffries C.D."/>
            <person name="Spring S."/>
            <person name="Rohde M."/>
            <person name="Goker M."/>
            <person name="Bristow J."/>
            <person name="Eisen J.A."/>
            <person name="Markowitz V."/>
            <person name="Hugenholtz P."/>
            <person name="Kyrpides N.C."/>
            <person name="Klenk H.P."/>
        </authorList>
    </citation>
    <scope>NUCLEOTIDE SEQUENCE [LARGE SCALE GENOMIC DNA]</scope>
    <source>
        <strain evidence="7">DSM 12261 / ALA-1</strain>
    </source>
</reference>
<dbReference type="Pfam" id="PF12848">
    <property type="entry name" value="ABC_tran_Xtn"/>
    <property type="match status" value="1"/>
</dbReference>
<dbReference type="InterPro" id="IPR032524">
    <property type="entry name" value="ABC_tran_C"/>
</dbReference>
<evidence type="ECO:0000259" key="5">
    <source>
        <dbReference type="PROSITE" id="PS50893"/>
    </source>
</evidence>
<dbReference type="InterPro" id="IPR003593">
    <property type="entry name" value="AAA+_ATPase"/>
</dbReference>
<keyword evidence="2" id="KW-0547">Nucleotide-binding</keyword>
<dbReference type="InterPro" id="IPR051309">
    <property type="entry name" value="ABCF_ATPase"/>
</dbReference>
<evidence type="ECO:0000256" key="1">
    <source>
        <dbReference type="ARBA" id="ARBA00022737"/>
    </source>
</evidence>
<dbReference type="STRING" id="572547.Amico_0347"/>
<dbReference type="HOGENOM" id="CLU_000604_36_0_0"/>
<dbReference type="GO" id="GO:0003677">
    <property type="term" value="F:DNA binding"/>
    <property type="evidence" value="ECO:0007669"/>
    <property type="project" value="InterPro"/>
</dbReference>
<evidence type="ECO:0000256" key="4">
    <source>
        <dbReference type="SAM" id="MobiDB-lite"/>
    </source>
</evidence>
<dbReference type="FunFam" id="3.40.50.300:FF:000011">
    <property type="entry name" value="Putative ABC transporter ATP-binding component"/>
    <property type="match status" value="1"/>
</dbReference>
<dbReference type="KEGG" id="aco:Amico_0347"/>
<dbReference type="GO" id="GO:0016887">
    <property type="term" value="F:ATP hydrolysis activity"/>
    <property type="evidence" value="ECO:0007669"/>
    <property type="project" value="InterPro"/>
</dbReference>
<evidence type="ECO:0000256" key="3">
    <source>
        <dbReference type="ARBA" id="ARBA00022840"/>
    </source>
</evidence>
<dbReference type="InterPro" id="IPR017871">
    <property type="entry name" value="ABC_transporter-like_CS"/>
</dbReference>
<dbReference type="EMBL" id="CP001997">
    <property type="protein sequence ID" value="ADE56490.1"/>
    <property type="molecule type" value="Genomic_DNA"/>
</dbReference>
<keyword evidence="7" id="KW-1185">Reference proteome</keyword>
<proteinExistence type="predicted"/>
<evidence type="ECO:0000256" key="2">
    <source>
        <dbReference type="ARBA" id="ARBA00022741"/>
    </source>
</evidence>
<gene>
    <name evidence="6" type="ordered locus">Amico_0347</name>
</gene>
<sequence length="657" mass="75452">MIQLVNITHFYGEQGLYNSLNWSITHGSKTGLIGSNGTGKTTLFKIIMGLVEPREGNVYFPKGIRIGYLSQDLVEIEDTVLLHYLKKQAGIALVEKELRATEEDIARAAKNEEEYHSLLKRHDHLSHRYEQLGGYEFAAMAQKVMKGLGFSDGDGQRYTSTFSGGWKMRISLAAMLLSSPDILLLDEPTNHLDTESMEWLEDWLLNFNGTLIAISHDRHFLDKICTSTAELSQGAISLYKGNFSWFLEEKARRNEERERIARKQRTEMDKNLAFIERFRYKATKATQVQSRIKKLERMSLVDTDSSEKAVAIHFPQCPRSGQEVISVKDVKKTYGDNLIFKDISFSVHRGEKIALVGVNGAGKSTLSRLISQSEVPTEGNISYGYNVKMGFFSQESAQNLNYNRTIWEEISNTGYLGTDTEKRGLLGAFLFSGDDIYKLISVLSGGEKSRVALLKLLLEETNLLILDEPTNHLDMRTRDIFQQALTEYHGTIIIVSHDRYFLDKLVSRVIEIREGKILEYPGNYSYFIQKRAERLETEKLSLTEESSRENATPSKNDEKERRRQEAEVRNLLYREKQKIMKDLTPLETIIEELEEEKLQIETSLCDPSFLENTLEVQKIMMRHNEIMGLLVTYMKEWEMLMEQIETVEEKVKQKSSS</sequence>
<dbReference type="Pfam" id="PF16326">
    <property type="entry name" value="ABC_tran_CTD"/>
    <property type="match status" value="1"/>
</dbReference>
<dbReference type="AlphaFoldDB" id="D5ED58"/>
<evidence type="ECO:0000313" key="7">
    <source>
        <dbReference type="Proteomes" id="UP000002366"/>
    </source>
</evidence>
<dbReference type="Gene3D" id="1.10.287.380">
    <property type="entry name" value="Valyl-tRNA synthetase, C-terminal domain"/>
    <property type="match status" value="1"/>
</dbReference>
<feature type="domain" description="ABC transporter" evidence="5">
    <location>
        <begin position="2"/>
        <end position="258"/>
    </location>
</feature>
<dbReference type="InterPro" id="IPR032781">
    <property type="entry name" value="ABC_tran_Xtn"/>
</dbReference>
<dbReference type="Pfam" id="PF00005">
    <property type="entry name" value="ABC_tran"/>
    <property type="match status" value="2"/>
</dbReference>
<dbReference type="FunFam" id="3.40.50.300:FF:000309">
    <property type="entry name" value="ABC transporter ATP-binding protein"/>
    <property type="match status" value="1"/>
</dbReference>
<dbReference type="PANTHER" id="PTHR42855:SF2">
    <property type="entry name" value="DRUG RESISTANCE ABC TRANSPORTER,ATP-BINDING PROTEIN"/>
    <property type="match status" value="1"/>
</dbReference>
<dbReference type="Proteomes" id="UP000002366">
    <property type="component" value="Chromosome"/>
</dbReference>
<dbReference type="GO" id="GO:0005524">
    <property type="term" value="F:ATP binding"/>
    <property type="evidence" value="ECO:0007669"/>
    <property type="project" value="UniProtKB-KW"/>
</dbReference>
<name>D5ED58_AMICL</name>
<dbReference type="PROSITE" id="PS50893">
    <property type="entry name" value="ABC_TRANSPORTER_2"/>
    <property type="match status" value="2"/>
</dbReference>
<dbReference type="eggNOG" id="COG0488">
    <property type="taxonomic scope" value="Bacteria"/>
</dbReference>
<protein>
    <submittedName>
        <fullName evidence="6">ABC transporter related protein</fullName>
    </submittedName>
</protein>
<dbReference type="SMART" id="SM00382">
    <property type="entry name" value="AAA"/>
    <property type="match status" value="2"/>
</dbReference>
<keyword evidence="3" id="KW-0067">ATP-binding</keyword>
<dbReference type="InterPro" id="IPR003439">
    <property type="entry name" value="ABC_transporter-like_ATP-bd"/>
</dbReference>
<feature type="domain" description="ABC transporter" evidence="5">
    <location>
        <begin position="325"/>
        <end position="539"/>
    </location>
</feature>
<dbReference type="InterPro" id="IPR027417">
    <property type="entry name" value="P-loop_NTPase"/>
</dbReference>
<dbReference type="InterPro" id="IPR037118">
    <property type="entry name" value="Val-tRNA_synth_C_sf"/>
</dbReference>
<dbReference type="CDD" id="cd03221">
    <property type="entry name" value="ABCF_EF-3"/>
    <property type="match status" value="2"/>
</dbReference>
<feature type="region of interest" description="Disordered" evidence="4">
    <location>
        <begin position="539"/>
        <end position="563"/>
    </location>
</feature>
<dbReference type="Gene3D" id="3.40.50.300">
    <property type="entry name" value="P-loop containing nucleotide triphosphate hydrolases"/>
    <property type="match status" value="2"/>
</dbReference>
<dbReference type="PROSITE" id="PS00211">
    <property type="entry name" value="ABC_TRANSPORTER_1"/>
    <property type="match status" value="2"/>
</dbReference>
<evidence type="ECO:0000313" key="6">
    <source>
        <dbReference type="EMBL" id="ADE56490.1"/>
    </source>
</evidence>
<keyword evidence="1" id="KW-0677">Repeat</keyword>
<dbReference type="RefSeq" id="WP_013047756.1">
    <property type="nucleotide sequence ID" value="NC_014011.1"/>
</dbReference>
<feature type="compositionally biased region" description="Basic and acidic residues" evidence="4">
    <location>
        <begin position="539"/>
        <end position="548"/>
    </location>
</feature>
<organism evidence="6 7">
    <name type="scientific">Aminobacterium colombiense (strain DSM 12261 / ALA-1)</name>
    <dbReference type="NCBI Taxonomy" id="572547"/>
    <lineage>
        <taxon>Bacteria</taxon>
        <taxon>Thermotogati</taxon>
        <taxon>Synergistota</taxon>
        <taxon>Synergistia</taxon>
        <taxon>Synergistales</taxon>
        <taxon>Aminobacteriaceae</taxon>
        <taxon>Aminobacterium</taxon>
    </lineage>
</organism>